<keyword evidence="2" id="KW-0472">Membrane</keyword>
<feature type="transmembrane region" description="Helical" evidence="2">
    <location>
        <begin position="200"/>
        <end position="225"/>
    </location>
</feature>
<reference evidence="3" key="2">
    <citation type="submission" date="2020-02" db="EMBL/GenBank/DDBJ databases">
        <authorList>
            <person name="Gilchrist C.L.M."/>
            <person name="Chooi Y.-H."/>
        </authorList>
    </citation>
    <scope>NUCLEOTIDE SEQUENCE</scope>
    <source>
        <strain evidence="3">MST-FP2251</strain>
    </source>
</reference>
<keyword evidence="4" id="KW-1185">Reference proteome</keyword>
<comment type="caution">
    <text evidence="3">The sequence shown here is derived from an EMBL/GenBank/DDBJ whole genome shotgun (WGS) entry which is preliminary data.</text>
</comment>
<name>A0AAD4GYV0_ASPNN</name>
<evidence type="ECO:0000256" key="1">
    <source>
        <dbReference type="SAM" id="MobiDB-lite"/>
    </source>
</evidence>
<evidence type="ECO:0000313" key="3">
    <source>
        <dbReference type="EMBL" id="KAF9895274.1"/>
    </source>
</evidence>
<evidence type="ECO:0000313" key="4">
    <source>
        <dbReference type="Proteomes" id="UP001194746"/>
    </source>
</evidence>
<feature type="compositionally biased region" description="Low complexity" evidence="1">
    <location>
        <begin position="171"/>
        <end position="186"/>
    </location>
</feature>
<proteinExistence type="predicted"/>
<dbReference type="EMBL" id="VCAU01000001">
    <property type="protein sequence ID" value="KAF9895274.1"/>
    <property type="molecule type" value="Genomic_DNA"/>
</dbReference>
<feature type="region of interest" description="Disordered" evidence="1">
    <location>
        <begin position="236"/>
        <end position="290"/>
    </location>
</feature>
<sequence>MLSSAAQQPRPAKPAYAATSTATKANSRLACGYNWDCVFHASNTAYPALVGCCPVSLGSSSTTECKFLTTCYDSAQVAATSSLSALATDDPFVTLCTSDDNVYCHTWTWPDLSVADYGCTWTSAPSLETLQTMGSLTDVTVSEDMTTETLSMSWVDDSVVKAVLAGRATSASSSSSTSSMTSEATARGANAPHAGGSTPIGAIVGGSIGGVVAVLIVVGGVLYWWRTKRQQQQQLLQQPQMAQEGFHANSSSSGPSELHGQSGSGVLEMDASRLQEIAELDGQGRRHELG</sequence>
<organism evidence="3 4">
    <name type="scientific">Aspergillus nanangensis</name>
    <dbReference type="NCBI Taxonomy" id="2582783"/>
    <lineage>
        <taxon>Eukaryota</taxon>
        <taxon>Fungi</taxon>
        <taxon>Dikarya</taxon>
        <taxon>Ascomycota</taxon>
        <taxon>Pezizomycotina</taxon>
        <taxon>Eurotiomycetes</taxon>
        <taxon>Eurotiomycetidae</taxon>
        <taxon>Eurotiales</taxon>
        <taxon>Aspergillaceae</taxon>
        <taxon>Aspergillus</taxon>
        <taxon>Aspergillus subgen. Circumdati</taxon>
    </lineage>
</organism>
<dbReference type="Proteomes" id="UP001194746">
    <property type="component" value="Unassembled WGS sequence"/>
</dbReference>
<gene>
    <name evidence="3" type="ORF">FE257_000177</name>
</gene>
<reference evidence="3" key="1">
    <citation type="journal article" date="2019" name="Beilstein J. Org. Chem.">
        <title>Nanangenines: drimane sesquiterpenoids as the dominant metabolite cohort of a novel Australian fungus, Aspergillus nanangensis.</title>
        <authorList>
            <person name="Lacey H.J."/>
            <person name="Gilchrist C.L.M."/>
            <person name="Crombie A."/>
            <person name="Kalaitzis J.A."/>
            <person name="Vuong D."/>
            <person name="Rutledge P.J."/>
            <person name="Turner P."/>
            <person name="Pitt J.I."/>
            <person name="Lacey E."/>
            <person name="Chooi Y.H."/>
            <person name="Piggott A.M."/>
        </authorList>
    </citation>
    <scope>NUCLEOTIDE SEQUENCE</scope>
    <source>
        <strain evidence="3">MST-FP2251</strain>
    </source>
</reference>
<keyword evidence="2" id="KW-0812">Transmembrane</keyword>
<feature type="compositionally biased region" description="Polar residues" evidence="1">
    <location>
        <begin position="248"/>
        <end position="261"/>
    </location>
</feature>
<protein>
    <submittedName>
        <fullName evidence="3">Uncharacterized protein</fullName>
    </submittedName>
</protein>
<keyword evidence="2" id="KW-1133">Transmembrane helix</keyword>
<accession>A0AAD4GYV0</accession>
<dbReference type="AlphaFoldDB" id="A0AAD4GYV0"/>
<feature type="region of interest" description="Disordered" evidence="1">
    <location>
        <begin position="171"/>
        <end position="195"/>
    </location>
</feature>
<evidence type="ECO:0000256" key="2">
    <source>
        <dbReference type="SAM" id="Phobius"/>
    </source>
</evidence>